<evidence type="ECO:0000256" key="9">
    <source>
        <dbReference type="ARBA" id="ARBA00023316"/>
    </source>
</evidence>
<dbReference type="GO" id="GO:0071555">
    <property type="term" value="P:cell wall organization"/>
    <property type="evidence" value="ECO:0007669"/>
    <property type="project" value="UniProtKB-KW"/>
</dbReference>
<evidence type="ECO:0000256" key="5">
    <source>
        <dbReference type="ARBA" id="ARBA00022729"/>
    </source>
</evidence>
<dbReference type="InterPro" id="IPR006311">
    <property type="entry name" value="TAT_signal"/>
</dbReference>
<dbReference type="AlphaFoldDB" id="A0A512DT42"/>
<dbReference type="InterPro" id="IPR010275">
    <property type="entry name" value="MepK"/>
</dbReference>
<evidence type="ECO:0000256" key="8">
    <source>
        <dbReference type="ARBA" id="ARBA00023049"/>
    </source>
</evidence>
<dbReference type="PANTHER" id="PTHR37425:SF1">
    <property type="entry name" value="OUTER MEMBRANE PROTEIN"/>
    <property type="match status" value="1"/>
</dbReference>
<evidence type="ECO:0000313" key="12">
    <source>
        <dbReference type="EMBL" id="GEO39644.1"/>
    </source>
</evidence>
<comment type="similarity">
    <text evidence="10">Belongs to the peptidase M15 family.</text>
</comment>
<keyword evidence="13" id="KW-1185">Reference proteome</keyword>
<dbReference type="SUPFAM" id="SSF55166">
    <property type="entry name" value="Hedgehog/DD-peptidase"/>
    <property type="match status" value="1"/>
</dbReference>
<comment type="pathway">
    <text evidence="2">Cell wall biogenesis; cell wall polysaccharide biosynthesis.</text>
</comment>
<proteinExistence type="inferred from homology"/>
<dbReference type="Gene3D" id="3.30.1380.10">
    <property type="match status" value="1"/>
</dbReference>
<evidence type="ECO:0000256" key="10">
    <source>
        <dbReference type="ARBA" id="ARBA00093448"/>
    </source>
</evidence>
<dbReference type="GO" id="GO:0008237">
    <property type="term" value="F:metallopeptidase activity"/>
    <property type="evidence" value="ECO:0007669"/>
    <property type="project" value="UniProtKB-KW"/>
</dbReference>
<gene>
    <name evidence="12" type="ORF">SAE02_37920</name>
</gene>
<evidence type="ECO:0000313" key="13">
    <source>
        <dbReference type="Proteomes" id="UP000321523"/>
    </source>
</evidence>
<evidence type="ECO:0000256" key="2">
    <source>
        <dbReference type="ARBA" id="ARBA00004776"/>
    </source>
</evidence>
<dbReference type="CDD" id="cd14844">
    <property type="entry name" value="Zn-DD-carboxypeptidase_like"/>
    <property type="match status" value="1"/>
</dbReference>
<keyword evidence="5" id="KW-0732">Signal</keyword>
<evidence type="ECO:0000256" key="6">
    <source>
        <dbReference type="ARBA" id="ARBA00022801"/>
    </source>
</evidence>
<keyword evidence="6" id="KW-0378">Hydrolase</keyword>
<reference evidence="12 13" key="1">
    <citation type="submission" date="2019-07" db="EMBL/GenBank/DDBJ databases">
        <title>Whole genome shotgun sequence of Skermanella aerolata NBRC 106429.</title>
        <authorList>
            <person name="Hosoyama A."/>
            <person name="Uohara A."/>
            <person name="Ohji S."/>
            <person name="Ichikawa N."/>
        </authorList>
    </citation>
    <scope>NUCLEOTIDE SEQUENCE [LARGE SCALE GENOMIC DNA]</scope>
    <source>
        <strain evidence="12 13">NBRC 106429</strain>
    </source>
</reference>
<dbReference type="Pfam" id="PF05951">
    <property type="entry name" value="Peptidase_M15_2"/>
    <property type="match status" value="1"/>
</dbReference>
<evidence type="ECO:0000256" key="1">
    <source>
        <dbReference type="ARBA" id="ARBA00001947"/>
    </source>
</evidence>
<protein>
    <recommendedName>
        <fullName evidence="11">Murein endopeptidase K</fullName>
    </recommendedName>
</protein>
<dbReference type="Proteomes" id="UP000321523">
    <property type="component" value="Unassembled WGS sequence"/>
</dbReference>
<sequence length="199" mass="22134">MQNEREKTFHAPGMGRRSFLRSGAAAVATAAVTAAAGTLLTSREAEAANRIAPPRQISLLNTHTSERLTAEYWSRGRYQRDALRAINKLLRDHRTDTVYPIDPELLDTVHALQARIGTKTPLHVISGYRSPESNEFLREVGSGVARSSFHMRGMAIDIRAPGMDTRMIHRAALRLRAGGVGYYPQSDFVHMDVGPIRTW</sequence>
<dbReference type="EMBL" id="BJYZ01000017">
    <property type="protein sequence ID" value="GEO39644.1"/>
    <property type="molecule type" value="Genomic_DNA"/>
</dbReference>
<organism evidence="12 13">
    <name type="scientific">Skermanella aerolata</name>
    <dbReference type="NCBI Taxonomy" id="393310"/>
    <lineage>
        <taxon>Bacteria</taxon>
        <taxon>Pseudomonadati</taxon>
        <taxon>Pseudomonadota</taxon>
        <taxon>Alphaproteobacteria</taxon>
        <taxon>Rhodospirillales</taxon>
        <taxon>Azospirillaceae</taxon>
        <taxon>Skermanella</taxon>
    </lineage>
</organism>
<dbReference type="InterPro" id="IPR009045">
    <property type="entry name" value="Zn_M74/Hedgehog-like"/>
</dbReference>
<evidence type="ECO:0000256" key="11">
    <source>
        <dbReference type="ARBA" id="ARBA00093666"/>
    </source>
</evidence>
<accession>A0A512DT42</accession>
<keyword evidence="7" id="KW-0862">Zinc</keyword>
<dbReference type="PROSITE" id="PS51318">
    <property type="entry name" value="TAT"/>
    <property type="match status" value="1"/>
</dbReference>
<evidence type="ECO:0000256" key="7">
    <source>
        <dbReference type="ARBA" id="ARBA00022833"/>
    </source>
</evidence>
<keyword evidence="3" id="KW-0645">Protease</keyword>
<keyword evidence="4" id="KW-0479">Metal-binding</keyword>
<evidence type="ECO:0000256" key="3">
    <source>
        <dbReference type="ARBA" id="ARBA00022670"/>
    </source>
</evidence>
<evidence type="ECO:0000256" key="4">
    <source>
        <dbReference type="ARBA" id="ARBA00022723"/>
    </source>
</evidence>
<dbReference type="GO" id="GO:0006508">
    <property type="term" value="P:proteolysis"/>
    <property type="evidence" value="ECO:0007669"/>
    <property type="project" value="UniProtKB-KW"/>
</dbReference>
<name>A0A512DT42_9PROT</name>
<keyword evidence="9" id="KW-0961">Cell wall biogenesis/degradation</keyword>
<dbReference type="PANTHER" id="PTHR37425">
    <property type="match status" value="1"/>
</dbReference>
<comment type="caution">
    <text evidence="12">The sequence shown here is derived from an EMBL/GenBank/DDBJ whole genome shotgun (WGS) entry which is preliminary data.</text>
</comment>
<dbReference type="GO" id="GO:0046872">
    <property type="term" value="F:metal ion binding"/>
    <property type="evidence" value="ECO:0007669"/>
    <property type="project" value="UniProtKB-KW"/>
</dbReference>
<comment type="cofactor">
    <cofactor evidence="1">
        <name>Zn(2+)</name>
        <dbReference type="ChEBI" id="CHEBI:29105"/>
    </cofactor>
</comment>
<keyword evidence="8" id="KW-0482">Metalloprotease</keyword>